<reference evidence="2" key="1">
    <citation type="journal article" date="2019" name="bioRxiv">
        <title>The Genome of the Zebra Mussel, Dreissena polymorpha: A Resource for Invasive Species Research.</title>
        <authorList>
            <person name="McCartney M.A."/>
            <person name="Auch B."/>
            <person name="Kono T."/>
            <person name="Mallez S."/>
            <person name="Zhang Y."/>
            <person name="Obille A."/>
            <person name="Becker A."/>
            <person name="Abrahante J.E."/>
            <person name="Garbe J."/>
            <person name="Badalamenti J.P."/>
            <person name="Herman A."/>
            <person name="Mangelson H."/>
            <person name="Liachko I."/>
            <person name="Sullivan S."/>
            <person name="Sone E.D."/>
            <person name="Koren S."/>
            <person name="Silverstein K.A.T."/>
            <person name="Beckman K.B."/>
            <person name="Gohl D.M."/>
        </authorList>
    </citation>
    <scope>NUCLEOTIDE SEQUENCE</scope>
    <source>
        <strain evidence="2">Duluth1</strain>
        <tissue evidence="2">Whole animal</tissue>
    </source>
</reference>
<gene>
    <name evidence="2" type="ORF">DPMN_069059</name>
</gene>
<dbReference type="EMBL" id="JAIWYP010000014">
    <property type="protein sequence ID" value="KAH3709595.1"/>
    <property type="molecule type" value="Genomic_DNA"/>
</dbReference>
<keyword evidence="3" id="KW-1185">Reference proteome</keyword>
<evidence type="ECO:0000313" key="2">
    <source>
        <dbReference type="EMBL" id="KAH3709595.1"/>
    </source>
</evidence>
<accession>A0A9D4BU20</accession>
<evidence type="ECO:0000313" key="3">
    <source>
        <dbReference type="Proteomes" id="UP000828390"/>
    </source>
</evidence>
<reference evidence="2" key="2">
    <citation type="submission" date="2020-11" db="EMBL/GenBank/DDBJ databases">
        <authorList>
            <person name="McCartney M.A."/>
            <person name="Auch B."/>
            <person name="Kono T."/>
            <person name="Mallez S."/>
            <person name="Becker A."/>
            <person name="Gohl D.M."/>
            <person name="Silverstein K.A.T."/>
            <person name="Koren S."/>
            <person name="Bechman K.B."/>
            <person name="Herman A."/>
            <person name="Abrahante J.E."/>
            <person name="Garbe J."/>
        </authorList>
    </citation>
    <scope>NUCLEOTIDE SEQUENCE</scope>
    <source>
        <strain evidence="2">Duluth1</strain>
        <tissue evidence="2">Whole animal</tissue>
    </source>
</reference>
<organism evidence="2 3">
    <name type="scientific">Dreissena polymorpha</name>
    <name type="common">Zebra mussel</name>
    <name type="synonym">Mytilus polymorpha</name>
    <dbReference type="NCBI Taxonomy" id="45954"/>
    <lineage>
        <taxon>Eukaryota</taxon>
        <taxon>Metazoa</taxon>
        <taxon>Spiralia</taxon>
        <taxon>Lophotrochozoa</taxon>
        <taxon>Mollusca</taxon>
        <taxon>Bivalvia</taxon>
        <taxon>Autobranchia</taxon>
        <taxon>Heteroconchia</taxon>
        <taxon>Euheterodonta</taxon>
        <taxon>Imparidentia</taxon>
        <taxon>Neoheterodontei</taxon>
        <taxon>Myida</taxon>
        <taxon>Dreissenoidea</taxon>
        <taxon>Dreissenidae</taxon>
        <taxon>Dreissena</taxon>
    </lineage>
</organism>
<feature type="region of interest" description="Disordered" evidence="1">
    <location>
        <begin position="117"/>
        <end position="160"/>
    </location>
</feature>
<proteinExistence type="predicted"/>
<evidence type="ECO:0000256" key="1">
    <source>
        <dbReference type="SAM" id="MobiDB-lite"/>
    </source>
</evidence>
<dbReference type="Proteomes" id="UP000828390">
    <property type="component" value="Unassembled WGS sequence"/>
</dbReference>
<dbReference type="AlphaFoldDB" id="A0A9D4BU20"/>
<name>A0A9D4BU20_DREPO</name>
<sequence length="160" mass="17725">MACESRPFKNLKETEENECNVNCTDRDSCHLDSSCFQKFPCEKQHVSSDLTVNTDNKETLALTSVPTSSKINSMDASNCMTSNCVETDSLNSNEAPINSGDQQLQEKSESMLTLKVTSLSPEDVSTEYEESSSNANYADEESMDDLSLPPKRTIAMKEQN</sequence>
<protein>
    <submittedName>
        <fullName evidence="2">Uncharacterized protein</fullName>
    </submittedName>
</protein>
<comment type="caution">
    <text evidence="2">The sequence shown here is derived from an EMBL/GenBank/DDBJ whole genome shotgun (WGS) entry which is preliminary data.</text>
</comment>